<comment type="similarity">
    <text evidence="1">Belongs to the peptidase C78 family.</text>
</comment>
<keyword evidence="2" id="KW-0378">Hydrolase</keyword>
<dbReference type="GO" id="GO:0006508">
    <property type="term" value="P:proteolysis"/>
    <property type="evidence" value="ECO:0007669"/>
    <property type="project" value="UniProtKB-KW"/>
</dbReference>
<dbReference type="STRING" id="151549.A0A4C1WX17"/>
<proteinExistence type="inferred from homology"/>
<accession>A0A4C1WX17</accession>
<dbReference type="Gene3D" id="3.90.70.130">
    <property type="match status" value="1"/>
</dbReference>
<gene>
    <name evidence="4" type="primary">UFSP2</name>
    <name evidence="4" type="ORF">EVAR_34220_1</name>
</gene>
<dbReference type="AlphaFoldDB" id="A0A4C1WX17"/>
<dbReference type="OrthoDB" id="417506at2759"/>
<reference evidence="4 5" key="1">
    <citation type="journal article" date="2019" name="Commun. Biol.">
        <title>The bagworm genome reveals a unique fibroin gene that provides high tensile strength.</title>
        <authorList>
            <person name="Kono N."/>
            <person name="Nakamura H."/>
            <person name="Ohtoshi R."/>
            <person name="Tomita M."/>
            <person name="Numata K."/>
            <person name="Arakawa K."/>
        </authorList>
    </citation>
    <scope>NUCLEOTIDE SEQUENCE [LARGE SCALE GENOMIC DNA]</scope>
</reference>
<dbReference type="Pfam" id="PF07910">
    <property type="entry name" value="Peptidase_C78"/>
    <property type="match status" value="1"/>
</dbReference>
<keyword evidence="4" id="KW-0645">Protease</keyword>
<keyword evidence="5" id="KW-1185">Reference proteome</keyword>
<evidence type="ECO:0000313" key="4">
    <source>
        <dbReference type="EMBL" id="GBP55420.1"/>
    </source>
</evidence>
<evidence type="ECO:0000313" key="5">
    <source>
        <dbReference type="Proteomes" id="UP000299102"/>
    </source>
</evidence>
<dbReference type="PANTHER" id="PTHR48153:SF3">
    <property type="entry name" value="INACTIVE UFM1-SPECIFIC PROTEASE 1"/>
    <property type="match status" value="1"/>
</dbReference>
<comment type="caution">
    <text evidence="4">The sequence shown here is derived from an EMBL/GenBank/DDBJ whole genome shotgun (WGS) entry which is preliminary data.</text>
</comment>
<evidence type="ECO:0000256" key="1">
    <source>
        <dbReference type="ARBA" id="ARBA00008552"/>
    </source>
</evidence>
<evidence type="ECO:0000256" key="2">
    <source>
        <dbReference type="ARBA" id="ARBA00022801"/>
    </source>
</evidence>
<dbReference type="EMBL" id="BGZK01000668">
    <property type="protein sequence ID" value="GBP55420.1"/>
    <property type="molecule type" value="Genomic_DNA"/>
</dbReference>
<sequence length="195" mass="22070">MEDTEVVAACALHLFNNANTREMDFDQEEGIQSKGWGCGYRTLQSICSWLNYNGSTPTLKQIPTIRDIQQLLVDMEDKPKSFLNSREWIGSVEVCLVIDKLYDVPCKIFHVNKGRDLQKIVTVLQNHFEKNGSPVMMGGDVDCSSKGVMGLHIGDNVEYLLIMLHPIWNWGKCDGSRIEIKSRMGNKLGFGMNRN</sequence>
<dbReference type="Proteomes" id="UP000299102">
    <property type="component" value="Unassembled WGS sequence"/>
</dbReference>
<organism evidence="4 5">
    <name type="scientific">Eumeta variegata</name>
    <name type="common">Bagworm moth</name>
    <name type="synonym">Eumeta japonica</name>
    <dbReference type="NCBI Taxonomy" id="151549"/>
    <lineage>
        <taxon>Eukaryota</taxon>
        <taxon>Metazoa</taxon>
        <taxon>Ecdysozoa</taxon>
        <taxon>Arthropoda</taxon>
        <taxon>Hexapoda</taxon>
        <taxon>Insecta</taxon>
        <taxon>Pterygota</taxon>
        <taxon>Neoptera</taxon>
        <taxon>Endopterygota</taxon>
        <taxon>Lepidoptera</taxon>
        <taxon>Glossata</taxon>
        <taxon>Ditrysia</taxon>
        <taxon>Tineoidea</taxon>
        <taxon>Psychidae</taxon>
        <taxon>Oiketicinae</taxon>
        <taxon>Eumeta</taxon>
    </lineage>
</organism>
<dbReference type="GO" id="GO:0071567">
    <property type="term" value="F:deUFMylase activity"/>
    <property type="evidence" value="ECO:0007669"/>
    <property type="project" value="UniProtKB-ARBA"/>
</dbReference>
<name>A0A4C1WX17_EUMVA</name>
<evidence type="ECO:0000259" key="3">
    <source>
        <dbReference type="Pfam" id="PF07910"/>
    </source>
</evidence>
<protein>
    <submittedName>
        <fullName evidence="4">Ufm1-specific protease 2</fullName>
    </submittedName>
</protein>
<dbReference type="PANTHER" id="PTHR48153">
    <property type="entry name" value="UFM1-SPECIFIC PROTEASE 2"/>
    <property type="match status" value="1"/>
</dbReference>
<dbReference type="InterPro" id="IPR012462">
    <property type="entry name" value="UFSP1/2_DUB_cat"/>
</dbReference>
<feature type="domain" description="UFSP1/2/DUB catalytic" evidence="3">
    <location>
        <begin position="28"/>
        <end position="166"/>
    </location>
</feature>